<keyword evidence="10" id="KW-1185">Reference proteome</keyword>
<dbReference type="Proteomes" id="UP000011511">
    <property type="component" value="Unassembled WGS sequence"/>
</dbReference>
<protein>
    <recommendedName>
        <fullName evidence="2">histidine kinase</fullName>
        <ecNumber evidence="2">2.7.13.3</ecNumber>
    </recommendedName>
</protein>
<evidence type="ECO:0000256" key="4">
    <source>
        <dbReference type="ARBA" id="ARBA00022741"/>
    </source>
</evidence>
<dbReference type="PRINTS" id="PR00344">
    <property type="entry name" value="BCTRLSENSOR"/>
</dbReference>
<keyword evidence="6" id="KW-0067">ATP-binding</keyword>
<dbReference type="Pfam" id="PF02518">
    <property type="entry name" value="HATPase_c"/>
    <property type="match status" value="1"/>
</dbReference>
<feature type="compositionally biased region" description="Basic and acidic residues" evidence="7">
    <location>
        <begin position="504"/>
        <end position="513"/>
    </location>
</feature>
<comment type="catalytic activity">
    <reaction evidence="1">
        <text>ATP + protein L-histidine = ADP + protein N-phospho-L-histidine.</text>
        <dbReference type="EC" id="2.7.13.3"/>
    </reaction>
</comment>
<evidence type="ECO:0000256" key="2">
    <source>
        <dbReference type="ARBA" id="ARBA00012438"/>
    </source>
</evidence>
<evidence type="ECO:0000256" key="3">
    <source>
        <dbReference type="ARBA" id="ARBA00022679"/>
    </source>
</evidence>
<keyword evidence="3" id="KW-0808">Transferase</keyword>
<dbReference type="InterPro" id="IPR050980">
    <property type="entry name" value="2C_sensor_his_kinase"/>
</dbReference>
<name>L9ZZA1_NATA2</name>
<evidence type="ECO:0000256" key="7">
    <source>
        <dbReference type="SAM" id="MobiDB-lite"/>
    </source>
</evidence>
<dbReference type="GO" id="GO:0005524">
    <property type="term" value="F:ATP binding"/>
    <property type="evidence" value="ECO:0007669"/>
    <property type="project" value="UniProtKB-KW"/>
</dbReference>
<keyword evidence="5 9" id="KW-0418">Kinase</keyword>
<feature type="compositionally biased region" description="Acidic residues" evidence="7">
    <location>
        <begin position="458"/>
        <end position="468"/>
    </location>
</feature>
<dbReference type="InterPro" id="IPR004358">
    <property type="entry name" value="Sig_transdc_His_kin-like_C"/>
</dbReference>
<feature type="region of interest" description="Disordered" evidence="7">
    <location>
        <begin position="440"/>
        <end position="474"/>
    </location>
</feature>
<dbReference type="InterPro" id="IPR003594">
    <property type="entry name" value="HATPase_dom"/>
</dbReference>
<dbReference type="InterPro" id="IPR036890">
    <property type="entry name" value="HATPase_C_sf"/>
</dbReference>
<dbReference type="EC" id="2.7.13.3" evidence="2"/>
<proteinExistence type="predicted"/>
<evidence type="ECO:0000256" key="5">
    <source>
        <dbReference type="ARBA" id="ARBA00022777"/>
    </source>
</evidence>
<accession>L9ZZA1</accession>
<dbReference type="AlphaFoldDB" id="L9ZZA1"/>
<evidence type="ECO:0000259" key="8">
    <source>
        <dbReference type="PROSITE" id="PS50109"/>
    </source>
</evidence>
<dbReference type="PANTHER" id="PTHR44936:SF10">
    <property type="entry name" value="SENSOR PROTEIN RSTB"/>
    <property type="match status" value="1"/>
</dbReference>
<dbReference type="InterPro" id="IPR005467">
    <property type="entry name" value="His_kinase_dom"/>
</dbReference>
<evidence type="ECO:0000256" key="1">
    <source>
        <dbReference type="ARBA" id="ARBA00000085"/>
    </source>
</evidence>
<dbReference type="Pfam" id="PF13589">
    <property type="entry name" value="HATPase_c_3"/>
    <property type="match status" value="1"/>
</dbReference>
<feature type="compositionally biased region" description="Basic and acidic residues" evidence="7">
    <location>
        <begin position="440"/>
        <end position="456"/>
    </location>
</feature>
<evidence type="ECO:0000313" key="9">
    <source>
        <dbReference type="EMBL" id="ELY90453.1"/>
    </source>
</evidence>
<dbReference type="RefSeq" id="WP_007107997.1">
    <property type="nucleotide sequence ID" value="NZ_AOIK01000011.1"/>
</dbReference>
<reference evidence="9 10" key="1">
    <citation type="journal article" date="2014" name="PLoS Genet.">
        <title>Phylogenetically driven sequencing of extremely halophilic archaea reveals strategies for static and dynamic osmo-response.</title>
        <authorList>
            <person name="Becker E.A."/>
            <person name="Seitzer P.M."/>
            <person name="Tritt A."/>
            <person name="Larsen D."/>
            <person name="Krusor M."/>
            <person name="Yao A.I."/>
            <person name="Wu D."/>
            <person name="Madern D."/>
            <person name="Eisen J.A."/>
            <person name="Darling A.E."/>
            <person name="Facciotti M.T."/>
        </authorList>
    </citation>
    <scope>NUCLEOTIDE SEQUENCE [LARGE SCALE GENOMIC DNA]</scope>
    <source>
        <strain evidence="9 10">JCM 12890</strain>
    </source>
</reference>
<sequence>MTDSRDDIVFTIDSRLLQELGENLVTRNHVALGELIKNAYDADATKVTISFQNARAENTTNSEIIVEDDGVGMSFEEVRDDFMRIATTDKIRNPVTEKYGRQKVGDKGIGRFACRRLAHILDLTTTAYLEDEEVYERTSMKIDWRRYEQDQEIEEVTFEPTVERFDSDADIEEGTTIRLRHLQDSWTQRDFNTLRRNVVTLTFGFAEGGEKSDPGFEIELDAEEFEKGEGTLSEQVHEASWGCMEGTISSQGDVSLELDAKLIGERSYDFGYDIGGLNGTSFKISYVPLDTKEDYRDPQTLSVGQARKLADNHGGVRVYKGGFRVFSYGGPENDWLDIDRETATHRSRSPSNQFDDLSGTLSTHQDWDKVLLVSPNNRNLIGRVMIPADADLTMQSNREGFIDEELFDELKNILRLSIEWLTLQWSHYKSVKKKEELEEQAKEFESELSDEDKPSSDDTSDQGDDDADNVGGSDTIETEYIAEEETVDKAMNLLEDVADTATETEPKESRDVSDETVESATEVIRSSLDRKEEQIDFFRSAFSVNQVVFSFSHELRGMVNDLETSATALESMIDDLPADQQPTVEETVADLRKMQNRFEDQMELFGIFMETENRKEVEEVEVKEVVDDVIDATEYIADYYGANVTTDIRSLLLTPPMYESELYSIIVNLVTNSIKATGAVDRDGRVHIKAKPDDGKVLIRVCDNGVGIPEEKQEVVFDPLVSDPTGIIYDELAEEMPDEISDKVGKGTGLGLNIVRNIARNHGGDAKVVDSDEWSTCVEVILDD</sequence>
<dbReference type="PANTHER" id="PTHR44936">
    <property type="entry name" value="SENSOR PROTEIN CREC"/>
    <property type="match status" value="1"/>
</dbReference>
<evidence type="ECO:0000313" key="10">
    <source>
        <dbReference type="Proteomes" id="UP000011511"/>
    </source>
</evidence>
<organism evidence="9 10">
    <name type="scientific">Natrinema altunense (strain JCM 12890 / CGMCC 1.3731 / AJ2)</name>
    <dbReference type="NCBI Taxonomy" id="1227494"/>
    <lineage>
        <taxon>Archaea</taxon>
        <taxon>Methanobacteriati</taxon>
        <taxon>Methanobacteriota</taxon>
        <taxon>Stenosarchaea group</taxon>
        <taxon>Halobacteria</taxon>
        <taxon>Halobacteriales</taxon>
        <taxon>Natrialbaceae</taxon>
        <taxon>Natrinema</taxon>
    </lineage>
</organism>
<dbReference type="EMBL" id="AOIK01000011">
    <property type="protein sequence ID" value="ELY90453.1"/>
    <property type="molecule type" value="Genomic_DNA"/>
</dbReference>
<dbReference type="Gene3D" id="3.30.565.10">
    <property type="entry name" value="Histidine kinase-like ATPase, C-terminal domain"/>
    <property type="match status" value="2"/>
</dbReference>
<dbReference type="PROSITE" id="PS50109">
    <property type="entry name" value="HIS_KIN"/>
    <property type="match status" value="1"/>
</dbReference>
<gene>
    <name evidence="9" type="ORF">C485_03068</name>
</gene>
<evidence type="ECO:0000256" key="6">
    <source>
        <dbReference type="ARBA" id="ARBA00022840"/>
    </source>
</evidence>
<dbReference type="CDD" id="cd00075">
    <property type="entry name" value="HATPase"/>
    <property type="match status" value="1"/>
</dbReference>
<comment type="caution">
    <text evidence="9">The sequence shown here is derived from an EMBL/GenBank/DDBJ whole genome shotgun (WGS) entry which is preliminary data.</text>
</comment>
<dbReference type="SUPFAM" id="SSF55874">
    <property type="entry name" value="ATPase domain of HSP90 chaperone/DNA topoisomerase II/histidine kinase"/>
    <property type="match status" value="2"/>
</dbReference>
<dbReference type="GO" id="GO:0004673">
    <property type="term" value="F:protein histidine kinase activity"/>
    <property type="evidence" value="ECO:0007669"/>
    <property type="project" value="UniProtKB-EC"/>
</dbReference>
<feature type="region of interest" description="Disordered" evidence="7">
    <location>
        <begin position="500"/>
        <end position="519"/>
    </location>
</feature>
<keyword evidence="4" id="KW-0547">Nucleotide-binding</keyword>
<dbReference type="PATRIC" id="fig|1227494.3.peg.608"/>
<feature type="domain" description="Histidine kinase" evidence="8">
    <location>
        <begin position="550"/>
        <end position="784"/>
    </location>
</feature>
<dbReference type="SMART" id="SM00387">
    <property type="entry name" value="HATPase_c"/>
    <property type="match status" value="2"/>
</dbReference>